<dbReference type="Proteomes" id="UP001156215">
    <property type="component" value="Chromosome"/>
</dbReference>
<evidence type="ECO:0000313" key="4">
    <source>
        <dbReference type="Proteomes" id="UP001156215"/>
    </source>
</evidence>
<evidence type="ECO:0000256" key="1">
    <source>
        <dbReference type="HAMAP-Rule" id="MF_01917"/>
    </source>
</evidence>
<organism evidence="3 4">
    <name type="scientific">Oxalobacter vibrioformis</name>
    <dbReference type="NCBI Taxonomy" id="933080"/>
    <lineage>
        <taxon>Bacteria</taxon>
        <taxon>Pseudomonadati</taxon>
        <taxon>Pseudomonadota</taxon>
        <taxon>Betaproteobacteria</taxon>
        <taxon>Burkholderiales</taxon>
        <taxon>Oxalobacteraceae</taxon>
        <taxon>Oxalobacter</taxon>
    </lineage>
</organism>
<dbReference type="InterPro" id="IPR001736">
    <property type="entry name" value="PLipase_D/transphosphatidylase"/>
</dbReference>
<dbReference type="InterPro" id="IPR025202">
    <property type="entry name" value="PLD-like_dom"/>
</dbReference>
<feature type="active site" evidence="1">
    <location>
        <position position="297"/>
    </location>
</feature>
<dbReference type="CDD" id="cd09110">
    <property type="entry name" value="PLDc_CLS_1"/>
    <property type="match status" value="1"/>
</dbReference>
<dbReference type="HAMAP" id="MF_01917">
    <property type="entry name" value="Cardiolipin_synth_ClsB"/>
    <property type="match status" value="1"/>
</dbReference>
<sequence length="389" mass="45363">MLVRPGSLVSDNHLTLLDSGKEYFPELIRQINQAQTEIYFETYIFYPDEVGRTVMRALQQAASRGVYVHVITDWFGTGMRLCRLLRREFEKAGVHFRVFNPWFYRGLARQHRKVCVIDHQHAFVGGINILDDFRYDYSKKQRFLNAPRWDFAVLIEGPILNLIQQEVEAFWERVGHMPIRNRLRQYRTSFKRTFAIAKVSLAGFVVRDNFRNRRTIQRAYLRAMGRARREIVLATPYFSPGRKFRAALVSAAGRGVKVTLLIGIGEFWWQDAIAKSFFPKLLKNGVRIYEYRKTQLHGKVAVVDGVWATVGSSNCDGLSLFINHEANVVVRDTEFAATLCERIFSGVAEAEEIHLDDFNKIPWYRRFWYGAAHVIYRVVMRTVTWGDYN</sequence>
<comment type="similarity">
    <text evidence="1">Belongs to the phospholipase D family. Cardiolipin synthase subfamily. ClsB sub-subfamily.</text>
</comment>
<feature type="active site" evidence="1">
    <location>
        <position position="118"/>
    </location>
</feature>
<proteinExistence type="inferred from homology"/>
<accession>A0A9E9M1L2</accession>
<feature type="active site" evidence="1">
    <location>
        <position position="111"/>
    </location>
</feature>
<evidence type="ECO:0000259" key="2">
    <source>
        <dbReference type="PROSITE" id="PS50035"/>
    </source>
</evidence>
<keyword evidence="1" id="KW-0594">Phospholipid biosynthesis</keyword>
<comment type="catalytic activity">
    <reaction evidence="1">
        <text>2 a 1,2-diacyl-sn-glycero-3-phospho-(1'-sn-glycerol) = a cardiolipin + glycerol</text>
        <dbReference type="Rhea" id="RHEA:31451"/>
        <dbReference type="ChEBI" id="CHEBI:17754"/>
        <dbReference type="ChEBI" id="CHEBI:62237"/>
        <dbReference type="ChEBI" id="CHEBI:64716"/>
    </reaction>
</comment>
<feature type="active site" evidence="1">
    <location>
        <position position="304"/>
    </location>
</feature>
<dbReference type="PANTHER" id="PTHR21248:SF22">
    <property type="entry name" value="PHOSPHOLIPASE D"/>
    <property type="match status" value="1"/>
</dbReference>
<dbReference type="CDD" id="cd09159">
    <property type="entry name" value="PLDc_ybhO_like_2"/>
    <property type="match status" value="1"/>
</dbReference>
<feature type="domain" description="PLD phosphodiesterase" evidence="2">
    <location>
        <begin position="292"/>
        <end position="319"/>
    </location>
</feature>
<keyword evidence="1" id="KW-0443">Lipid metabolism</keyword>
<name>A0A9E9M1L2_9BURK</name>
<dbReference type="SUPFAM" id="SSF56024">
    <property type="entry name" value="Phospholipase D/nuclease"/>
    <property type="match status" value="2"/>
</dbReference>
<dbReference type="GO" id="GO:0032049">
    <property type="term" value="P:cardiolipin biosynthetic process"/>
    <property type="evidence" value="ECO:0007669"/>
    <property type="project" value="InterPro"/>
</dbReference>
<dbReference type="KEGG" id="ovb:NB640_05755"/>
<dbReference type="SMART" id="SM00155">
    <property type="entry name" value="PLDc"/>
    <property type="match status" value="2"/>
</dbReference>
<keyword evidence="4" id="KW-1185">Reference proteome</keyword>
<dbReference type="Pfam" id="PF13091">
    <property type="entry name" value="PLDc_2"/>
    <property type="match status" value="2"/>
</dbReference>
<evidence type="ECO:0000313" key="3">
    <source>
        <dbReference type="EMBL" id="WAW11133.1"/>
    </source>
</evidence>
<keyword evidence="1" id="KW-0444">Lipid biosynthesis</keyword>
<dbReference type="PROSITE" id="PS50035">
    <property type="entry name" value="PLD"/>
    <property type="match status" value="2"/>
</dbReference>
<dbReference type="AlphaFoldDB" id="A0A9E9M1L2"/>
<keyword evidence="1" id="KW-0472">Membrane</keyword>
<dbReference type="EC" id="2.7.8.-" evidence="1"/>
<dbReference type="PANTHER" id="PTHR21248">
    <property type="entry name" value="CARDIOLIPIN SYNTHASE"/>
    <property type="match status" value="1"/>
</dbReference>
<keyword evidence="1" id="KW-1003">Cell membrane</keyword>
<reference evidence="3" key="1">
    <citation type="journal article" date="2022" name="Front. Microbiol.">
        <title>New perspectives on an old grouping: The genomic and phenotypic variability of Oxalobacter formigenes and the implications for calcium oxalate stone prevention.</title>
        <authorList>
            <person name="Chmiel J.A."/>
            <person name="Carr C."/>
            <person name="Stuivenberg G.A."/>
            <person name="Venema R."/>
            <person name="Chanyi R.M."/>
            <person name="Al K.F."/>
            <person name="Giguere D."/>
            <person name="Say H."/>
            <person name="Akouris P.P."/>
            <person name="Dominguez Romero S.A."/>
            <person name="Kwong A."/>
            <person name="Tai V."/>
            <person name="Koval S.F."/>
            <person name="Razvi H."/>
            <person name="Bjazevic J."/>
            <person name="Burton J.P."/>
        </authorList>
    </citation>
    <scope>NUCLEOTIDE SEQUENCE</scope>
    <source>
        <strain evidence="3">WoOx3</strain>
    </source>
</reference>
<dbReference type="Gene3D" id="3.30.870.10">
    <property type="entry name" value="Endonuclease Chain A"/>
    <property type="match status" value="2"/>
</dbReference>
<protein>
    <recommendedName>
        <fullName evidence="1">Cardiolipin synthase B</fullName>
        <shortName evidence="1">CL synthase</shortName>
        <ecNumber evidence="1">2.7.8.-</ecNumber>
    </recommendedName>
</protein>
<comment type="subcellular location">
    <subcellularLocation>
        <location evidence="1">Cell membrane</location>
        <topology evidence="1">Peripheral membrane protein</topology>
    </subcellularLocation>
</comment>
<dbReference type="GO" id="GO:0005886">
    <property type="term" value="C:plasma membrane"/>
    <property type="evidence" value="ECO:0007669"/>
    <property type="project" value="UniProtKB-SubCell"/>
</dbReference>
<dbReference type="NCBIfam" id="NF008427">
    <property type="entry name" value="PRK11263.1"/>
    <property type="match status" value="1"/>
</dbReference>
<feature type="active site" evidence="1">
    <location>
        <position position="299"/>
    </location>
</feature>
<keyword evidence="1 3" id="KW-0808">Transferase</keyword>
<feature type="active site" evidence="1">
    <location>
        <position position="113"/>
    </location>
</feature>
<feature type="domain" description="PLD phosphodiesterase" evidence="2">
    <location>
        <begin position="106"/>
        <end position="133"/>
    </location>
</feature>
<dbReference type="EMBL" id="CP098242">
    <property type="protein sequence ID" value="WAW11133.1"/>
    <property type="molecule type" value="Genomic_DNA"/>
</dbReference>
<gene>
    <name evidence="1 3" type="primary">clsB</name>
    <name evidence="3" type="ORF">NB640_05755</name>
</gene>
<comment type="function">
    <text evidence="1">Catalyzes the phosphatidyl group transfer from one phosphatidylglycerol molecule to another to form cardiolipin (CL) (diphosphatidylglycerol) and glycerol.</text>
</comment>
<dbReference type="GO" id="GO:0008808">
    <property type="term" value="F:cardiolipin synthase activity"/>
    <property type="evidence" value="ECO:0007669"/>
    <property type="project" value="InterPro"/>
</dbReference>
<dbReference type="InterPro" id="IPR030872">
    <property type="entry name" value="Cardiolipin_synth_ClsB"/>
</dbReference>
<dbReference type="RefSeq" id="WP_269310244.1">
    <property type="nucleotide sequence ID" value="NZ_CP098242.1"/>
</dbReference>
<keyword evidence="1" id="KW-1208">Phospholipid metabolism</keyword>